<organism evidence="1">
    <name type="scientific">Arundo donax</name>
    <name type="common">Giant reed</name>
    <name type="synonym">Donax arundinaceus</name>
    <dbReference type="NCBI Taxonomy" id="35708"/>
    <lineage>
        <taxon>Eukaryota</taxon>
        <taxon>Viridiplantae</taxon>
        <taxon>Streptophyta</taxon>
        <taxon>Embryophyta</taxon>
        <taxon>Tracheophyta</taxon>
        <taxon>Spermatophyta</taxon>
        <taxon>Magnoliopsida</taxon>
        <taxon>Liliopsida</taxon>
        <taxon>Poales</taxon>
        <taxon>Poaceae</taxon>
        <taxon>PACMAD clade</taxon>
        <taxon>Arundinoideae</taxon>
        <taxon>Arundineae</taxon>
        <taxon>Arundo</taxon>
    </lineage>
</organism>
<proteinExistence type="predicted"/>
<dbReference type="EMBL" id="GBRH01282848">
    <property type="protein sequence ID" value="JAD15047.1"/>
    <property type="molecule type" value="Transcribed_RNA"/>
</dbReference>
<sequence length="58" mass="6225">MPKIALVDTMGLLGTCNLQFISNKKKHNSQGFLVGEAYCVCSNVSSLIGGDIFGEEVF</sequence>
<name>A0A0A8XTK7_ARUDO</name>
<evidence type="ECO:0000313" key="1">
    <source>
        <dbReference type="EMBL" id="JAD15047.1"/>
    </source>
</evidence>
<reference evidence="1" key="2">
    <citation type="journal article" date="2015" name="Data Brief">
        <title>Shoot transcriptome of the giant reed, Arundo donax.</title>
        <authorList>
            <person name="Barrero R.A."/>
            <person name="Guerrero F.D."/>
            <person name="Moolhuijzen P."/>
            <person name="Goolsby J.A."/>
            <person name="Tidwell J."/>
            <person name="Bellgard S.E."/>
            <person name="Bellgard M.I."/>
        </authorList>
    </citation>
    <scope>NUCLEOTIDE SEQUENCE</scope>
    <source>
        <tissue evidence="1">Shoot tissue taken approximately 20 cm above the soil surface</tissue>
    </source>
</reference>
<accession>A0A0A8XTK7</accession>
<protein>
    <submittedName>
        <fullName evidence="1">Uncharacterized protein</fullName>
    </submittedName>
</protein>
<dbReference type="AlphaFoldDB" id="A0A0A8XTK7"/>
<reference evidence="1" key="1">
    <citation type="submission" date="2014-09" db="EMBL/GenBank/DDBJ databases">
        <authorList>
            <person name="Magalhaes I.L.F."/>
            <person name="Oliveira U."/>
            <person name="Santos F.R."/>
            <person name="Vidigal T.H.D.A."/>
            <person name="Brescovit A.D."/>
            <person name="Santos A.J."/>
        </authorList>
    </citation>
    <scope>NUCLEOTIDE SEQUENCE</scope>
    <source>
        <tissue evidence="1">Shoot tissue taken approximately 20 cm above the soil surface</tissue>
    </source>
</reference>